<reference evidence="5 6" key="1">
    <citation type="journal article" date="2020" name="G3 (Bethesda)">
        <title>Draft Genome of the Common Snapping Turtle, Chelydra serpentina, a Model for Phenotypic Plasticity in Reptiles.</title>
        <authorList>
            <person name="Das D."/>
            <person name="Singh S.K."/>
            <person name="Bierstedt J."/>
            <person name="Erickson A."/>
            <person name="Galli G.L.J."/>
            <person name="Crossley D.A. 2nd"/>
            <person name="Rhen T."/>
        </authorList>
    </citation>
    <scope>NUCLEOTIDE SEQUENCE [LARGE SCALE GENOMIC DNA]</scope>
    <source>
        <strain evidence="5">KW</strain>
    </source>
</reference>
<dbReference type="InterPro" id="IPR013783">
    <property type="entry name" value="Ig-like_fold"/>
</dbReference>
<proteinExistence type="predicted"/>
<feature type="non-terminal residue" evidence="5">
    <location>
        <position position="1"/>
    </location>
</feature>
<dbReference type="InterPro" id="IPR013106">
    <property type="entry name" value="Ig_V-set"/>
</dbReference>
<organism evidence="5 6">
    <name type="scientific">Chelydra serpentina</name>
    <name type="common">Snapping turtle</name>
    <name type="synonym">Testudo serpentina</name>
    <dbReference type="NCBI Taxonomy" id="8475"/>
    <lineage>
        <taxon>Eukaryota</taxon>
        <taxon>Metazoa</taxon>
        <taxon>Chordata</taxon>
        <taxon>Craniata</taxon>
        <taxon>Vertebrata</taxon>
        <taxon>Euteleostomi</taxon>
        <taxon>Archelosauria</taxon>
        <taxon>Testudinata</taxon>
        <taxon>Testudines</taxon>
        <taxon>Cryptodira</taxon>
        <taxon>Durocryptodira</taxon>
        <taxon>Americhelydia</taxon>
        <taxon>Chelydroidea</taxon>
        <taxon>Chelydridae</taxon>
        <taxon>Chelydra</taxon>
    </lineage>
</organism>
<dbReference type="GO" id="GO:0005576">
    <property type="term" value="C:extracellular region"/>
    <property type="evidence" value="ECO:0007669"/>
    <property type="project" value="UniProtKB-ARBA"/>
</dbReference>
<keyword evidence="2" id="KW-1064">Adaptive immunity</keyword>
<name>A0A8T1S2I8_CHESE</name>
<gene>
    <name evidence="5" type="ORF">G0U57_000089</name>
</gene>
<dbReference type="AlphaFoldDB" id="A0A8T1S2I8"/>
<dbReference type="PANTHER" id="PTHR23266">
    <property type="entry name" value="IMMUNOGLOBULIN HEAVY CHAIN"/>
    <property type="match status" value="1"/>
</dbReference>
<evidence type="ECO:0000256" key="3">
    <source>
        <dbReference type="ARBA" id="ARBA00043265"/>
    </source>
</evidence>
<dbReference type="InterPro" id="IPR007110">
    <property type="entry name" value="Ig-like_dom"/>
</dbReference>
<dbReference type="InterPro" id="IPR050199">
    <property type="entry name" value="IgHV"/>
</dbReference>
<dbReference type="GO" id="GO:0019814">
    <property type="term" value="C:immunoglobulin complex"/>
    <property type="evidence" value="ECO:0007669"/>
    <property type="project" value="UniProtKB-KW"/>
</dbReference>
<keyword evidence="1" id="KW-0391">Immunity</keyword>
<evidence type="ECO:0000259" key="4">
    <source>
        <dbReference type="PROSITE" id="PS50835"/>
    </source>
</evidence>
<accession>A0A8T1S2I8</accession>
<dbReference type="SUPFAM" id="SSF48726">
    <property type="entry name" value="Immunoglobulin"/>
    <property type="match status" value="1"/>
</dbReference>
<feature type="non-terminal residue" evidence="5">
    <location>
        <position position="142"/>
    </location>
</feature>
<sequence>AGGTIRSLLVLCSHRPIAWKLALTTTRRMTLWLHLLFFAAALEGARSQVVLTQSGTALKKPGESHKLQCATSGFDLSSYWMGWVRQEPGKGLEWLAEYYDEANTKYYAASVQGRFTASKDSNNFYLQMTGLKAADTAVYYCA</sequence>
<dbReference type="Proteomes" id="UP000765507">
    <property type="component" value="Unassembled WGS sequence"/>
</dbReference>
<dbReference type="GO" id="GO:0002250">
    <property type="term" value="P:adaptive immune response"/>
    <property type="evidence" value="ECO:0007669"/>
    <property type="project" value="UniProtKB-KW"/>
</dbReference>
<evidence type="ECO:0000256" key="2">
    <source>
        <dbReference type="ARBA" id="ARBA00023130"/>
    </source>
</evidence>
<dbReference type="FunFam" id="2.60.40.10:FF:001594">
    <property type="entry name" value="Immunoglobulin heavy variable 9-4"/>
    <property type="match status" value="1"/>
</dbReference>
<feature type="domain" description="Ig-like" evidence="4">
    <location>
        <begin position="47"/>
        <end position="142"/>
    </location>
</feature>
<evidence type="ECO:0000313" key="6">
    <source>
        <dbReference type="Proteomes" id="UP000765507"/>
    </source>
</evidence>
<dbReference type="SMART" id="SM00406">
    <property type="entry name" value="IGv"/>
    <property type="match status" value="1"/>
</dbReference>
<dbReference type="OrthoDB" id="9905174at2759"/>
<comment type="caution">
    <text evidence="5">The sequence shown here is derived from an EMBL/GenBank/DDBJ whole genome shotgun (WGS) entry which is preliminary data.</text>
</comment>
<evidence type="ECO:0000313" key="5">
    <source>
        <dbReference type="EMBL" id="KAG6923048.1"/>
    </source>
</evidence>
<dbReference type="InterPro" id="IPR036179">
    <property type="entry name" value="Ig-like_dom_sf"/>
</dbReference>
<keyword evidence="6" id="KW-1185">Reference proteome</keyword>
<dbReference type="PROSITE" id="PS50835">
    <property type="entry name" value="IG_LIKE"/>
    <property type="match status" value="1"/>
</dbReference>
<evidence type="ECO:0000256" key="1">
    <source>
        <dbReference type="ARBA" id="ARBA00022859"/>
    </source>
</evidence>
<dbReference type="Pfam" id="PF07686">
    <property type="entry name" value="V-set"/>
    <property type="match status" value="1"/>
</dbReference>
<dbReference type="EMBL" id="JAHGAV010001015">
    <property type="protein sequence ID" value="KAG6923048.1"/>
    <property type="molecule type" value="Genomic_DNA"/>
</dbReference>
<protein>
    <recommendedName>
        <fullName evidence="4">Ig-like domain-containing protein</fullName>
    </recommendedName>
</protein>
<dbReference type="Gene3D" id="2.60.40.10">
    <property type="entry name" value="Immunoglobulins"/>
    <property type="match status" value="1"/>
</dbReference>
<keyword evidence="3" id="KW-1280">Immunoglobulin</keyword>